<evidence type="ECO:0000313" key="1">
    <source>
        <dbReference type="EMBL" id="MBO0952957.1"/>
    </source>
</evidence>
<gene>
    <name evidence="1" type="ORF">J2I46_30570</name>
</gene>
<sequence>MTGTQPFYGIGLANASGGFELRSQLGGTQWRKLSLGSKDISAFLLSPTAAWLCFEGLPDFGSFLTVDKPPVGTFNYLILNGTGMTAKATEFLATQPPGSLIICSQAGGGANKSKEALLTWAATQGWQIGDIDHKWQGYGDYNEKLMASQKLVPSALSSRLKTTPKTDN</sequence>
<proteinExistence type="predicted"/>
<dbReference type="EMBL" id="JAFMYW010000016">
    <property type="protein sequence ID" value="MBO0952957.1"/>
    <property type="molecule type" value="Genomic_DNA"/>
</dbReference>
<dbReference type="RefSeq" id="WP_207332908.1">
    <property type="nucleotide sequence ID" value="NZ_JAFMYW010000016.1"/>
</dbReference>
<evidence type="ECO:0000313" key="2">
    <source>
        <dbReference type="Proteomes" id="UP000664628"/>
    </source>
</evidence>
<reference evidence="1 2" key="1">
    <citation type="submission" date="2021-03" db="EMBL/GenBank/DDBJ databases">
        <title>Fibrella sp. HMF5405 genome sequencing and assembly.</title>
        <authorList>
            <person name="Kang H."/>
            <person name="Kim H."/>
            <person name="Bae S."/>
            <person name="Joh K."/>
        </authorList>
    </citation>
    <scope>NUCLEOTIDE SEQUENCE [LARGE SCALE GENOMIC DNA]</scope>
    <source>
        <strain evidence="1 2">HMF5405</strain>
    </source>
</reference>
<comment type="caution">
    <text evidence="1">The sequence shown here is derived from an EMBL/GenBank/DDBJ whole genome shotgun (WGS) entry which is preliminary data.</text>
</comment>
<dbReference type="Proteomes" id="UP000664628">
    <property type="component" value="Unassembled WGS sequence"/>
</dbReference>
<protein>
    <submittedName>
        <fullName evidence="1">Uncharacterized protein</fullName>
    </submittedName>
</protein>
<keyword evidence="2" id="KW-1185">Reference proteome</keyword>
<organism evidence="1 2">
    <name type="scientific">Fibrella forsythiae</name>
    <dbReference type="NCBI Taxonomy" id="2817061"/>
    <lineage>
        <taxon>Bacteria</taxon>
        <taxon>Pseudomonadati</taxon>
        <taxon>Bacteroidota</taxon>
        <taxon>Cytophagia</taxon>
        <taxon>Cytophagales</taxon>
        <taxon>Spirosomataceae</taxon>
        <taxon>Fibrella</taxon>
    </lineage>
</organism>
<name>A0ABS3JSG1_9BACT</name>
<accession>A0ABS3JSG1</accession>